<evidence type="ECO:0000259" key="2">
    <source>
        <dbReference type="SMART" id="SM00474"/>
    </source>
</evidence>
<dbReference type="EMBL" id="BDSP01000252">
    <property type="protein sequence ID" value="GAX26852.1"/>
    <property type="molecule type" value="Genomic_DNA"/>
</dbReference>
<dbReference type="InterPro" id="IPR012337">
    <property type="entry name" value="RNaseH-like_sf"/>
</dbReference>
<dbReference type="SUPFAM" id="SSF53098">
    <property type="entry name" value="Ribonuclease H-like"/>
    <property type="match status" value="1"/>
</dbReference>
<keyword evidence="4" id="KW-1185">Reference proteome</keyword>
<dbReference type="GO" id="GO:0002161">
    <property type="term" value="F:aminoacyl-tRNA deacylase activity"/>
    <property type="evidence" value="ECO:0007669"/>
    <property type="project" value="InterPro"/>
</dbReference>
<evidence type="ECO:0000313" key="4">
    <source>
        <dbReference type="Proteomes" id="UP000198406"/>
    </source>
</evidence>
<dbReference type="PANTHER" id="PTHR47765:SF2">
    <property type="entry name" value="EXONUCLEASE MUT-7 HOMOLOG"/>
    <property type="match status" value="1"/>
</dbReference>
<dbReference type="AlphaFoldDB" id="A0A1Z5KLA9"/>
<organism evidence="3 4">
    <name type="scientific">Fistulifera solaris</name>
    <name type="common">Oleaginous diatom</name>
    <dbReference type="NCBI Taxonomy" id="1519565"/>
    <lineage>
        <taxon>Eukaryota</taxon>
        <taxon>Sar</taxon>
        <taxon>Stramenopiles</taxon>
        <taxon>Ochrophyta</taxon>
        <taxon>Bacillariophyta</taxon>
        <taxon>Bacillariophyceae</taxon>
        <taxon>Bacillariophycidae</taxon>
        <taxon>Naviculales</taxon>
        <taxon>Naviculaceae</taxon>
        <taxon>Fistulifera</taxon>
    </lineage>
</organism>
<proteinExistence type="predicted"/>
<feature type="region of interest" description="Disordered" evidence="1">
    <location>
        <begin position="663"/>
        <end position="682"/>
    </location>
</feature>
<dbReference type="SMART" id="SM00474">
    <property type="entry name" value="35EXOc"/>
    <property type="match status" value="1"/>
</dbReference>
<dbReference type="PANTHER" id="PTHR47765">
    <property type="entry name" value="3'-5' EXONUCLEASE DOMAIN-CONTAINING PROTEIN"/>
    <property type="match status" value="1"/>
</dbReference>
<dbReference type="SUPFAM" id="SSF55826">
    <property type="entry name" value="YbaK/ProRS associated domain"/>
    <property type="match status" value="1"/>
</dbReference>
<dbReference type="GO" id="GO:0008408">
    <property type="term" value="F:3'-5' exonuclease activity"/>
    <property type="evidence" value="ECO:0007669"/>
    <property type="project" value="InterPro"/>
</dbReference>
<dbReference type="Pfam" id="PF04073">
    <property type="entry name" value="tRNA_edit"/>
    <property type="match status" value="1"/>
</dbReference>
<dbReference type="OrthoDB" id="10261556at2759"/>
<protein>
    <recommendedName>
        <fullName evidence="2">3'-5' exonuclease domain-containing protein</fullName>
    </recommendedName>
</protein>
<dbReference type="InterPro" id="IPR002562">
    <property type="entry name" value="3'-5'_exonuclease_dom"/>
</dbReference>
<dbReference type="Gene3D" id="3.30.420.10">
    <property type="entry name" value="Ribonuclease H-like superfamily/Ribonuclease H"/>
    <property type="match status" value="1"/>
</dbReference>
<comment type="caution">
    <text evidence="3">The sequence shown here is derived from an EMBL/GenBank/DDBJ whole genome shotgun (WGS) entry which is preliminary data.</text>
</comment>
<dbReference type="InterPro" id="IPR007214">
    <property type="entry name" value="YbaK/aa-tRNA-synth-assoc-dom"/>
</dbReference>
<dbReference type="GO" id="GO:0003676">
    <property type="term" value="F:nucleic acid binding"/>
    <property type="evidence" value="ECO:0007669"/>
    <property type="project" value="InterPro"/>
</dbReference>
<dbReference type="CDD" id="cd04332">
    <property type="entry name" value="YbaK_like"/>
    <property type="match status" value="1"/>
</dbReference>
<name>A0A1Z5KLA9_FISSO</name>
<evidence type="ECO:0000256" key="1">
    <source>
        <dbReference type="SAM" id="MobiDB-lite"/>
    </source>
</evidence>
<dbReference type="Proteomes" id="UP000198406">
    <property type="component" value="Unassembled WGS sequence"/>
</dbReference>
<evidence type="ECO:0000313" key="3">
    <source>
        <dbReference type="EMBL" id="GAX26852.1"/>
    </source>
</evidence>
<dbReference type="Pfam" id="PF01612">
    <property type="entry name" value="DNA_pol_A_exo1"/>
    <property type="match status" value="1"/>
</dbReference>
<dbReference type="Gene3D" id="3.90.960.10">
    <property type="entry name" value="YbaK/aminoacyl-tRNA synthetase-associated domain"/>
    <property type="match status" value="1"/>
</dbReference>
<dbReference type="InterPro" id="IPR036754">
    <property type="entry name" value="YbaK/aa-tRNA-synt-asso_dom_sf"/>
</dbReference>
<sequence length="894" mass="100688">MNSLNGDSHYNNNTSFTAIENDSFVRLSRLVEATPNAALVHDRDIPSEAIHVNSIVFEADDGTYVLAILPATHRVDVTQLQHVTGLVLKLCPADRLCPLCGFAPGTVPPLLGLQPWPVMTVMDASLLDHHLLYGGGGHPELSCVLPLEYLLQQPHVRTAPIAAFNNDEPPEKPHYKPFFSVEPPNVDVVKQILNRHPDVENPLQNVDVTIVGRLTSVRKMARCLVFGDLGPPTIENDSLLYPWRCPGTGQDMAVQIIAGKTLMRHMDLNTEEGAHVIRRLKPGQLLLIEARTNVQSHDSLRNWVLNQTLDLVVYSYQILSTLDDPAEGIITKSLWSKQASSVLGIRPRPVIVTSVPEDETLYLQLQDLYEPEPGQRVEEYYKKHILVVDTMETVQHFSNDLSQMLLQLTTQTADDSFATGLVGLDCEWLPSFYTTSRQEPQPVLLLQISLHPLRKVYLLDLQALLRPLQMTSTPMNFLEMAVAQVLADLLTSQRLIKTGFQVVHDLRQLAASYPHITALQTIHSVLESSVLAKRVMHINKQRNARTATSSLSRLCETFLGKALQKEEQCSNWSARPLTMEQIEYASLDAAVTPVITELLLKAVHADFFHHPQVGRWKDDRLFLNTLVSWRFLFLDSDTDAQVIRKLNAKRVVGDHFVVNQHWSTGDDPPRYPSGPSDMEGDRPYTDREGIVRYPSHMISIDVPTFHKRMDSLLGAYVGKSKDRCVMPFLPIPEGGKLDFQQRSGLIEMENAFFLFVNMPQTPGRGQPRSFPNEWLEDGQILTWFIRQNQWRSGTTPMAQKLLSTQDADSPTLVSLFVRVGKAAFLCCGRCRVVSLPTSNKAEGQEEWNLVRLHLMLLDWPKLYKSHEFRELVTPGYCQFSSDNDGFSDGEGAFE</sequence>
<reference evidence="3 4" key="1">
    <citation type="journal article" date="2015" name="Plant Cell">
        <title>Oil accumulation by the oleaginous diatom Fistulifera solaris as revealed by the genome and transcriptome.</title>
        <authorList>
            <person name="Tanaka T."/>
            <person name="Maeda Y."/>
            <person name="Veluchamy A."/>
            <person name="Tanaka M."/>
            <person name="Abida H."/>
            <person name="Marechal E."/>
            <person name="Bowler C."/>
            <person name="Muto M."/>
            <person name="Sunaga Y."/>
            <person name="Tanaka M."/>
            <person name="Yoshino T."/>
            <person name="Taniguchi T."/>
            <person name="Fukuda Y."/>
            <person name="Nemoto M."/>
            <person name="Matsumoto M."/>
            <person name="Wong P.S."/>
            <person name="Aburatani S."/>
            <person name="Fujibuchi W."/>
        </authorList>
    </citation>
    <scope>NUCLEOTIDE SEQUENCE [LARGE SCALE GENOMIC DNA]</scope>
    <source>
        <strain evidence="3 4">JPCC DA0580</strain>
    </source>
</reference>
<accession>A0A1Z5KLA9</accession>
<dbReference type="InterPro" id="IPR052408">
    <property type="entry name" value="Exonuclease_MUT-7-like"/>
</dbReference>
<dbReference type="InParanoid" id="A0A1Z5KLA9"/>
<gene>
    <name evidence="3" type="ORF">FisN_9Lh133</name>
</gene>
<dbReference type="InterPro" id="IPR036397">
    <property type="entry name" value="RNaseH_sf"/>
</dbReference>
<feature type="domain" description="3'-5' exonuclease" evidence="2">
    <location>
        <begin position="385"/>
        <end position="604"/>
    </location>
</feature>